<evidence type="ECO:0000256" key="1">
    <source>
        <dbReference type="ARBA" id="ARBA00004141"/>
    </source>
</evidence>
<feature type="transmembrane region" description="Helical" evidence="8">
    <location>
        <begin position="28"/>
        <end position="48"/>
    </location>
</feature>
<keyword evidence="10" id="KW-1185">Reference proteome</keyword>
<proteinExistence type="inferred from homology"/>
<evidence type="ECO:0000256" key="4">
    <source>
        <dbReference type="ARBA" id="ARBA00022692"/>
    </source>
</evidence>
<evidence type="ECO:0000313" key="9">
    <source>
        <dbReference type="EMBL" id="KAG0273520.1"/>
    </source>
</evidence>
<sequence length="157" mass="16798">MPLAIVAGVALGWLVGFAIYRGGNHMRLHRFFVGSTCLLLLIAAGLVAKGIAAFESDRWNRLTNAQGDDDGSYDPRVNLWALNCCDPKKPDAGSYILYWGLLSAWLFRLDAKRQTKGAPISGEQRPLLQGEGTAAVATGNSEGSSTSQSSDLEITVA</sequence>
<evidence type="ECO:0000256" key="6">
    <source>
        <dbReference type="ARBA" id="ARBA00023136"/>
    </source>
</evidence>
<dbReference type="InterPro" id="IPR004923">
    <property type="entry name" value="FTR1/Fip1/EfeU"/>
</dbReference>
<keyword evidence="3" id="KW-0406">Ion transport</keyword>
<dbReference type="OrthoDB" id="4364at2759"/>
<keyword evidence="5 8" id="KW-1133">Transmembrane helix</keyword>
<keyword evidence="3" id="KW-0813">Transport</keyword>
<name>A0A9P6UCN7_9FUNG</name>
<dbReference type="Pfam" id="PF03239">
    <property type="entry name" value="FTR1"/>
    <property type="match status" value="1"/>
</dbReference>
<evidence type="ECO:0000256" key="3">
    <source>
        <dbReference type="ARBA" id="ARBA00022496"/>
    </source>
</evidence>
<keyword evidence="3" id="KW-0410">Iron transport</keyword>
<dbReference type="Proteomes" id="UP000823405">
    <property type="component" value="Unassembled WGS sequence"/>
</dbReference>
<keyword evidence="4 8" id="KW-0812">Transmembrane</keyword>
<feature type="compositionally biased region" description="Low complexity" evidence="7">
    <location>
        <begin position="141"/>
        <end position="150"/>
    </location>
</feature>
<keyword evidence="6 8" id="KW-0472">Membrane</keyword>
<evidence type="ECO:0000256" key="7">
    <source>
        <dbReference type="SAM" id="MobiDB-lite"/>
    </source>
</evidence>
<accession>A0A9P6UCN7</accession>
<feature type="region of interest" description="Disordered" evidence="7">
    <location>
        <begin position="117"/>
        <end position="157"/>
    </location>
</feature>
<evidence type="ECO:0000256" key="2">
    <source>
        <dbReference type="ARBA" id="ARBA00008333"/>
    </source>
</evidence>
<evidence type="ECO:0000256" key="8">
    <source>
        <dbReference type="SAM" id="Phobius"/>
    </source>
</evidence>
<organism evidence="9 10">
    <name type="scientific">Linnemannia gamsii</name>
    <dbReference type="NCBI Taxonomy" id="64522"/>
    <lineage>
        <taxon>Eukaryota</taxon>
        <taxon>Fungi</taxon>
        <taxon>Fungi incertae sedis</taxon>
        <taxon>Mucoromycota</taxon>
        <taxon>Mortierellomycotina</taxon>
        <taxon>Mortierellomycetes</taxon>
        <taxon>Mortierellales</taxon>
        <taxon>Mortierellaceae</taxon>
        <taxon>Linnemannia</taxon>
    </lineage>
</organism>
<protein>
    <submittedName>
        <fullName evidence="9">Uncharacterized protein</fullName>
    </submittedName>
</protein>
<dbReference type="GO" id="GO:0033573">
    <property type="term" value="C:high-affinity iron permease complex"/>
    <property type="evidence" value="ECO:0007669"/>
    <property type="project" value="InterPro"/>
</dbReference>
<gene>
    <name evidence="9" type="ORF">BGZ97_010688</name>
</gene>
<dbReference type="AlphaFoldDB" id="A0A9P6UCN7"/>
<dbReference type="EMBL" id="JAAAIN010005657">
    <property type="protein sequence ID" value="KAG0273520.1"/>
    <property type="molecule type" value="Genomic_DNA"/>
</dbReference>
<comment type="caution">
    <text evidence="9">The sequence shown here is derived from an EMBL/GenBank/DDBJ whole genome shotgun (WGS) entry which is preliminary data.</text>
</comment>
<evidence type="ECO:0000256" key="5">
    <source>
        <dbReference type="ARBA" id="ARBA00022989"/>
    </source>
</evidence>
<reference evidence="9" key="1">
    <citation type="journal article" date="2020" name="Fungal Divers.">
        <title>Resolving the Mortierellaceae phylogeny through synthesis of multi-gene phylogenetics and phylogenomics.</title>
        <authorList>
            <person name="Vandepol N."/>
            <person name="Liber J."/>
            <person name="Desiro A."/>
            <person name="Na H."/>
            <person name="Kennedy M."/>
            <person name="Barry K."/>
            <person name="Grigoriev I.V."/>
            <person name="Miller A.N."/>
            <person name="O'Donnell K."/>
            <person name="Stajich J.E."/>
            <person name="Bonito G."/>
        </authorList>
    </citation>
    <scope>NUCLEOTIDE SEQUENCE</scope>
    <source>
        <strain evidence="9">NVP60</strain>
    </source>
</reference>
<dbReference type="PANTHER" id="PTHR31632">
    <property type="entry name" value="IRON TRANSPORTER FTH1"/>
    <property type="match status" value="1"/>
</dbReference>
<comment type="similarity">
    <text evidence="2">Belongs to the oxidase-dependent Fe transporter (OFeT) (TC 9.A.10.1) family.</text>
</comment>
<dbReference type="GO" id="GO:0015093">
    <property type="term" value="F:ferrous iron transmembrane transporter activity"/>
    <property type="evidence" value="ECO:0007669"/>
    <property type="project" value="TreeGrafter"/>
</dbReference>
<comment type="subcellular location">
    <subcellularLocation>
        <location evidence="1">Membrane</location>
        <topology evidence="1">Multi-pass membrane protein</topology>
    </subcellularLocation>
</comment>
<dbReference type="PANTHER" id="PTHR31632:SF2">
    <property type="entry name" value="PLASMA MEMBRANE IRON PERMEASE"/>
    <property type="match status" value="1"/>
</dbReference>
<evidence type="ECO:0000313" key="10">
    <source>
        <dbReference type="Proteomes" id="UP000823405"/>
    </source>
</evidence>
<keyword evidence="3" id="KW-0408">Iron</keyword>